<dbReference type="SMART" id="SM00589">
    <property type="entry name" value="PRY"/>
    <property type="match status" value="1"/>
</dbReference>
<feature type="domain" description="B30.2/SPRY" evidence="8">
    <location>
        <begin position="812"/>
        <end position="1000"/>
    </location>
</feature>
<dbReference type="PROSITE" id="PS51450">
    <property type="entry name" value="LRR"/>
    <property type="match status" value="2"/>
</dbReference>
<dbReference type="Pfam" id="PF05729">
    <property type="entry name" value="NACHT"/>
    <property type="match status" value="1"/>
</dbReference>
<keyword evidence="11" id="KW-1185">Reference proteome</keyword>
<evidence type="ECO:0000256" key="2">
    <source>
        <dbReference type="ARBA" id="ARBA00022490"/>
    </source>
</evidence>
<name>A0A7N6BZ72_ANATE</name>
<dbReference type="SMART" id="SM01288">
    <property type="entry name" value="FISNA"/>
    <property type="match status" value="1"/>
</dbReference>
<evidence type="ECO:0000313" key="10">
    <source>
        <dbReference type="Ensembl" id="ENSATEP00000071114.2"/>
    </source>
</evidence>
<dbReference type="SUPFAM" id="SSF52047">
    <property type="entry name" value="RNI-like"/>
    <property type="match status" value="1"/>
</dbReference>
<dbReference type="Pfam" id="PF14484">
    <property type="entry name" value="FISNA"/>
    <property type="match status" value="1"/>
</dbReference>
<dbReference type="PRINTS" id="PR01407">
    <property type="entry name" value="BUTYPHLNCDUF"/>
</dbReference>
<dbReference type="InterPro" id="IPR027417">
    <property type="entry name" value="P-loop_NTPase"/>
</dbReference>
<dbReference type="Gene3D" id="3.80.10.10">
    <property type="entry name" value="Ribonuclease Inhibitor"/>
    <property type="match status" value="2"/>
</dbReference>
<reference evidence="10" key="2">
    <citation type="submission" date="2025-08" db="UniProtKB">
        <authorList>
            <consortium name="Ensembl"/>
        </authorList>
    </citation>
    <scope>IDENTIFICATION</scope>
</reference>
<dbReference type="PROSITE" id="PS50837">
    <property type="entry name" value="NACHT"/>
    <property type="match status" value="1"/>
</dbReference>
<evidence type="ECO:0008006" key="12">
    <source>
        <dbReference type="Google" id="ProtNLM"/>
    </source>
</evidence>
<evidence type="ECO:0000313" key="11">
    <source>
        <dbReference type="Proteomes" id="UP000265040"/>
    </source>
</evidence>
<dbReference type="CDD" id="cd16040">
    <property type="entry name" value="SPRY_PRY_SNTX"/>
    <property type="match status" value="1"/>
</dbReference>
<dbReference type="InterPro" id="IPR032675">
    <property type="entry name" value="LRR_dom_sf"/>
</dbReference>
<dbReference type="Pfam" id="PF00622">
    <property type="entry name" value="SPRY"/>
    <property type="match status" value="1"/>
</dbReference>
<reference evidence="10" key="3">
    <citation type="submission" date="2025-09" db="UniProtKB">
        <authorList>
            <consortium name="Ensembl"/>
        </authorList>
    </citation>
    <scope>IDENTIFICATION</scope>
</reference>
<evidence type="ECO:0000256" key="3">
    <source>
        <dbReference type="ARBA" id="ARBA00022614"/>
    </source>
</evidence>
<feature type="compositionally biased region" description="Basic and acidic residues" evidence="7">
    <location>
        <begin position="69"/>
        <end position="88"/>
    </location>
</feature>
<dbReference type="Pfam" id="PF17776">
    <property type="entry name" value="NLRC4_HD2"/>
    <property type="match status" value="1"/>
</dbReference>
<dbReference type="SUPFAM" id="SSF49899">
    <property type="entry name" value="Concanavalin A-like lectins/glucanases"/>
    <property type="match status" value="1"/>
</dbReference>
<dbReference type="InterPro" id="IPR029495">
    <property type="entry name" value="NACHT-assoc"/>
</dbReference>
<dbReference type="InterPro" id="IPR007111">
    <property type="entry name" value="NACHT_NTPase"/>
</dbReference>
<evidence type="ECO:0000256" key="5">
    <source>
        <dbReference type="ARBA" id="ARBA00022741"/>
    </source>
</evidence>
<dbReference type="Pfam" id="PF13516">
    <property type="entry name" value="LRR_6"/>
    <property type="match status" value="3"/>
</dbReference>
<dbReference type="GO" id="GO:0005524">
    <property type="term" value="F:ATP binding"/>
    <property type="evidence" value="ECO:0007669"/>
    <property type="project" value="UniProtKB-KW"/>
</dbReference>
<dbReference type="InterPro" id="IPR013320">
    <property type="entry name" value="ConA-like_dom_sf"/>
</dbReference>
<dbReference type="PANTHER" id="PTHR24106">
    <property type="entry name" value="NACHT, LRR AND CARD DOMAINS-CONTAINING"/>
    <property type="match status" value="1"/>
</dbReference>
<gene>
    <name evidence="10" type="primary">NLRC3</name>
</gene>
<dbReference type="InterPro" id="IPR051261">
    <property type="entry name" value="NLR"/>
</dbReference>
<evidence type="ECO:0000256" key="1">
    <source>
        <dbReference type="ARBA" id="ARBA00004496"/>
    </source>
</evidence>
<dbReference type="GO" id="GO:0005737">
    <property type="term" value="C:cytoplasm"/>
    <property type="evidence" value="ECO:0007669"/>
    <property type="project" value="UniProtKB-SubCell"/>
</dbReference>
<reference evidence="10" key="1">
    <citation type="submission" date="2021-04" db="EMBL/GenBank/DDBJ databases">
        <authorList>
            <consortium name="Wellcome Sanger Institute Data Sharing"/>
        </authorList>
    </citation>
    <scope>NUCLEOTIDE SEQUENCE [LARGE SCALE GENOMIC DNA]</scope>
</reference>
<dbReference type="Pfam" id="PF17779">
    <property type="entry name" value="WHD_NOD2"/>
    <property type="match status" value="1"/>
</dbReference>
<sequence length="1000" mass="112520">MFLWFHSGTPSVVCQSELKSNVKKKFQCVFEGIAKAGNPTLLNQIYTELYITEGWTGEVNDEHEVRQIEAASRKQDRPETTIRQEDIFKGSPGRNEPIRTVMTKGVAGIGKTVLTQKFTLDWAEDKANQDIQFTFPLTFRELNVLKEKKFSLVELVHHFFTETKETGICSFEEFQVVFILDGLDECRLPLDFHNNQILSDVTESTSVDVLLTNLIRGNLLPSARLWITTRPAAANQIPPECVDMVTEVRGFTDPQKEEYFRKRFRDEEQARRIISHIKTSRSLHIMCHIPVFCWITATVLEDVLKTREGGELPKTLTEMYIHFLVVQSKLKNIKYDGGAETDPHWSPESREMIESLGKLAFEQLQKGNLIFYESDLTECGIDIRAASVYSGVFTQIFIEERGLYQDKVFCFVHLSVQEFLAALHVHLTFINSGVNLLSEEQSVSKQFRPEEKPLHQSAVDKAVQSPNGHLDLFLRFLLGLSLQTNQTLLRGLQTKTGSRSQTNQETTEYIKMKIRESPSAEKSINLFHCLNELNDRSLVEEIQQYLDSGSLSTDKLSPAQWSALVFILLSSGKDLDVFDLKKYSASEEALLRLLPVVKAANKALLSGCNLSKRSCEALSSVLSSQSSSLRELDLSNNNLQDSGVKLLSAGLENPHCKVETLRTAPKLLKCCNVTSFKLQSRNCDNYSLTQMLSCYTSLFFRLSGCNLSERSCEALSSVLSSQSSSLRELDLSNNNLQDSGVKLLSAGLKNPHCKLETLRLSGCLITEEGCASLDSALSSNPSHLRELDLSYNHPGDTGVTLLSAGLQDPDWTLGTLSLSGDRVRLKADFCQLTIDTNTVNRQLRLSDNNRKVTYEEEDQSYPDHPDRFDHWPQLLCSNGLTGCCYWEVEWSGEVYLSVSYRGIGGLGDSLDRVFGWNNHSWSLSCSDRGYSVCHNNRFTSISSSVSHRVSVYVDCPAGTLSFYRASSHKLIHLHTFNTTFTEPLYPGFRFWSPGSSVSLC</sequence>
<evidence type="ECO:0000259" key="9">
    <source>
        <dbReference type="PROSITE" id="PS50837"/>
    </source>
</evidence>
<dbReference type="InterPro" id="IPR001870">
    <property type="entry name" value="B30.2/SPRY"/>
</dbReference>
<dbReference type="InterPro" id="IPR043136">
    <property type="entry name" value="B30.2/SPRY_sf"/>
</dbReference>
<accession>A0A7N6BZ72</accession>
<dbReference type="GeneTree" id="ENSGT01120000271898"/>
<evidence type="ECO:0000256" key="4">
    <source>
        <dbReference type="ARBA" id="ARBA00022737"/>
    </source>
</evidence>
<feature type="domain" description="NACHT" evidence="9">
    <location>
        <begin position="99"/>
        <end position="233"/>
    </location>
</feature>
<dbReference type="Gene3D" id="2.60.120.920">
    <property type="match status" value="1"/>
</dbReference>
<dbReference type="InterPro" id="IPR001611">
    <property type="entry name" value="Leu-rich_rpt"/>
</dbReference>
<keyword evidence="4" id="KW-0677">Repeat</keyword>
<dbReference type="SMART" id="SM00449">
    <property type="entry name" value="SPRY"/>
    <property type="match status" value="1"/>
</dbReference>
<dbReference type="PROSITE" id="PS50188">
    <property type="entry name" value="B302_SPRY"/>
    <property type="match status" value="1"/>
</dbReference>
<keyword evidence="2" id="KW-0963">Cytoplasm</keyword>
<dbReference type="InterPro" id="IPR003879">
    <property type="entry name" value="Butyrophylin_SPRY"/>
</dbReference>
<dbReference type="Ensembl" id="ENSATET00000048283.2">
    <property type="protein sequence ID" value="ENSATEP00000071114.2"/>
    <property type="gene ID" value="ENSATEG00000032859.1"/>
</dbReference>
<evidence type="ECO:0000259" key="8">
    <source>
        <dbReference type="PROSITE" id="PS50188"/>
    </source>
</evidence>
<dbReference type="Pfam" id="PF13765">
    <property type="entry name" value="PRY"/>
    <property type="match status" value="1"/>
</dbReference>
<keyword evidence="5" id="KW-0547">Nucleotide-binding</keyword>
<dbReference type="AlphaFoldDB" id="A0A7N6BZ72"/>
<feature type="region of interest" description="Disordered" evidence="7">
    <location>
        <begin position="69"/>
        <end position="95"/>
    </location>
</feature>
<dbReference type="SMART" id="SM00368">
    <property type="entry name" value="LRR_RI"/>
    <property type="match status" value="5"/>
</dbReference>
<evidence type="ECO:0000256" key="6">
    <source>
        <dbReference type="ARBA" id="ARBA00022840"/>
    </source>
</evidence>
<keyword evidence="6" id="KW-0067">ATP-binding</keyword>
<protein>
    <recommendedName>
        <fullName evidence="12">B30.2/SPRY domain-containing protein</fullName>
    </recommendedName>
</protein>
<proteinExistence type="predicted"/>
<dbReference type="Proteomes" id="UP000265040">
    <property type="component" value="Chromosome 18"/>
</dbReference>
<dbReference type="InterPro" id="IPR041267">
    <property type="entry name" value="NLRP_HD2"/>
</dbReference>
<evidence type="ECO:0000256" key="7">
    <source>
        <dbReference type="SAM" id="MobiDB-lite"/>
    </source>
</evidence>
<comment type="subcellular location">
    <subcellularLocation>
        <location evidence="1">Cytoplasm</location>
    </subcellularLocation>
</comment>
<dbReference type="Gene3D" id="3.40.50.300">
    <property type="entry name" value="P-loop containing nucleotide triphosphate hydrolases"/>
    <property type="match status" value="1"/>
</dbReference>
<dbReference type="InterPro" id="IPR006574">
    <property type="entry name" value="PRY"/>
</dbReference>
<organism evidence="10 11">
    <name type="scientific">Anabas testudineus</name>
    <name type="common">Climbing perch</name>
    <name type="synonym">Anthias testudineus</name>
    <dbReference type="NCBI Taxonomy" id="64144"/>
    <lineage>
        <taxon>Eukaryota</taxon>
        <taxon>Metazoa</taxon>
        <taxon>Chordata</taxon>
        <taxon>Craniata</taxon>
        <taxon>Vertebrata</taxon>
        <taxon>Euteleostomi</taxon>
        <taxon>Actinopterygii</taxon>
        <taxon>Neopterygii</taxon>
        <taxon>Teleostei</taxon>
        <taxon>Neoteleostei</taxon>
        <taxon>Acanthomorphata</taxon>
        <taxon>Anabantaria</taxon>
        <taxon>Anabantiformes</taxon>
        <taxon>Anabantoidei</taxon>
        <taxon>Anabantidae</taxon>
        <taxon>Anabas</taxon>
    </lineage>
</organism>
<keyword evidence="3" id="KW-0433">Leucine-rich repeat</keyword>
<dbReference type="InterPro" id="IPR003877">
    <property type="entry name" value="SPRY_dom"/>
</dbReference>
<dbReference type="FunFam" id="3.40.50.300:FF:001524">
    <property type="entry name" value="Si:dkey-126g1.7"/>
    <property type="match status" value="1"/>
</dbReference>
<dbReference type="InterPro" id="IPR041075">
    <property type="entry name" value="NOD1/2_WH"/>
</dbReference>